<comment type="caution">
    <text evidence="2">The sequence shown here is derived from an EMBL/GenBank/DDBJ whole genome shotgun (WGS) entry which is preliminary data.</text>
</comment>
<dbReference type="SUPFAM" id="SSF53474">
    <property type="entry name" value="alpha/beta-Hydrolases"/>
    <property type="match status" value="1"/>
</dbReference>
<sequence>MQRWQTILAYLGMFLAGGAVIPVGAAVELLSGLDFGRVEAREVRIYVPDKVTASTPVLVALDGQNMEAWRLEAALAHLKAQGRRVPLVIAIPSGRDRVEEYGLAGVLDYAGRGRQAVDFQRFVTKAVLPAVRARYGILADPKRTGIMGSSLGGLAAFDLAWRHPEVFGFAGVFSGSFWWRGEDGSAAVRQSSRLAHRQVRAAAPRTADQRWWFSVGTKEETDDRDGNGVIDAVQDTSDLVGELESKGAERGRNLHYVLVEGGEHHETAWADLLPGFLAWALSRD</sequence>
<keyword evidence="1" id="KW-1133">Transmembrane helix</keyword>
<dbReference type="PANTHER" id="PTHR48098">
    <property type="entry name" value="ENTEROCHELIN ESTERASE-RELATED"/>
    <property type="match status" value="1"/>
</dbReference>
<keyword evidence="3" id="KW-1185">Reference proteome</keyword>
<keyword evidence="1" id="KW-0812">Transmembrane</keyword>
<dbReference type="InterPro" id="IPR000801">
    <property type="entry name" value="Esterase-like"/>
</dbReference>
<dbReference type="InterPro" id="IPR029058">
    <property type="entry name" value="AB_hydrolase_fold"/>
</dbReference>
<dbReference type="OrthoDB" id="9775130at2"/>
<gene>
    <name evidence="2" type="ORF">ESB00_14810</name>
</gene>
<reference evidence="2 3" key="1">
    <citation type="submission" date="2019-01" db="EMBL/GenBank/DDBJ databases">
        <title>Lacunisphaera sp. strain TWA-58.</title>
        <authorList>
            <person name="Chen W.-M."/>
        </authorList>
    </citation>
    <scope>NUCLEOTIDE SEQUENCE [LARGE SCALE GENOMIC DNA]</scope>
    <source>
        <strain evidence="2 3">TWA-58</strain>
    </source>
</reference>
<dbReference type="Gene3D" id="3.40.50.1820">
    <property type="entry name" value="alpha/beta hydrolase"/>
    <property type="match status" value="1"/>
</dbReference>
<evidence type="ECO:0000313" key="2">
    <source>
        <dbReference type="EMBL" id="RXK52981.1"/>
    </source>
</evidence>
<accession>A0A4Q1C3S7</accession>
<feature type="transmembrane region" description="Helical" evidence="1">
    <location>
        <begin position="7"/>
        <end position="27"/>
    </location>
</feature>
<dbReference type="EMBL" id="SDHX01000002">
    <property type="protein sequence ID" value="RXK52981.1"/>
    <property type="molecule type" value="Genomic_DNA"/>
</dbReference>
<dbReference type="InterPro" id="IPR050583">
    <property type="entry name" value="Mycobacterial_A85_antigen"/>
</dbReference>
<proteinExistence type="predicted"/>
<keyword evidence="1" id="KW-0472">Membrane</keyword>
<dbReference type="Pfam" id="PF00756">
    <property type="entry name" value="Esterase"/>
    <property type="match status" value="1"/>
</dbReference>
<dbReference type="Proteomes" id="UP000290218">
    <property type="component" value="Unassembled WGS sequence"/>
</dbReference>
<dbReference type="RefSeq" id="WP_129048571.1">
    <property type="nucleotide sequence ID" value="NZ_SDHX01000002.1"/>
</dbReference>
<evidence type="ECO:0000256" key="1">
    <source>
        <dbReference type="SAM" id="Phobius"/>
    </source>
</evidence>
<evidence type="ECO:0000313" key="3">
    <source>
        <dbReference type="Proteomes" id="UP000290218"/>
    </source>
</evidence>
<dbReference type="PANTHER" id="PTHR48098:SF6">
    <property type="entry name" value="FERRI-BACILLIBACTIN ESTERASE BESA"/>
    <property type="match status" value="1"/>
</dbReference>
<name>A0A4Q1C3S7_9BACT</name>
<protein>
    <submittedName>
        <fullName evidence="2">Esterase family protein</fullName>
    </submittedName>
</protein>
<organism evidence="2 3">
    <name type="scientific">Oleiharenicola lentus</name>
    <dbReference type="NCBI Taxonomy" id="2508720"/>
    <lineage>
        <taxon>Bacteria</taxon>
        <taxon>Pseudomonadati</taxon>
        <taxon>Verrucomicrobiota</taxon>
        <taxon>Opitutia</taxon>
        <taxon>Opitutales</taxon>
        <taxon>Opitutaceae</taxon>
        <taxon>Oleiharenicola</taxon>
    </lineage>
</organism>
<dbReference type="AlphaFoldDB" id="A0A4Q1C3S7"/>